<dbReference type="GO" id="GO:0005737">
    <property type="term" value="C:cytoplasm"/>
    <property type="evidence" value="ECO:0007669"/>
    <property type="project" value="UniProtKB-SubCell"/>
</dbReference>
<dbReference type="STRING" id="46679.SAMN05216202_1676"/>
<dbReference type="UniPathway" id="UPA00098">
    <property type="reaction ID" value="UER00361"/>
</dbReference>
<evidence type="ECO:0000313" key="7">
    <source>
        <dbReference type="EMBL" id="SDU92295.1"/>
    </source>
</evidence>
<evidence type="ECO:0000256" key="1">
    <source>
        <dbReference type="ARBA" id="ARBA00005525"/>
    </source>
</evidence>
<sequence>MQGSIGIIGGTGWLGRSIATALVDSGFVRAGSLTLSSRSGRAGEPRGVPGDVNITTDNQWLVDQSDVVILSVRPEDVREVHIKMGDRLLISLVAGVSLEDIQALTGARRLVRAMPNAALEIRRSYTPWLASPTVDEAAKAMVQQLFETCGEADEVASEQHLNYLTGLSGTGPSYPALMAQALYNDAIAQGLPETVARRAVNGVLQASQMIDDQRGFAEWLETLKGYRGVSAAGIVGMQEGGLERAVKAGLSRAMAVAQSDLSDAREIPATGETPQTVVAFWKAAGPSRWFKKNEAFDTRFRETFHDAHFQAARGELEHWLDEPEGALALLILLDQYPRNAFRGTAHMFATDPLARAYASHMVDAGLDQLIDPALRAFCYLPFEHSENIEDQQRSLALNKQLDANTYKWAREHADIIERFGRFPHRNAVLARLTTEQEQAFLNGGGFSG</sequence>
<feature type="domain" description="Pyrroline-5-carboxylate reductase dimerisation" evidence="6">
    <location>
        <begin position="158"/>
        <end position="258"/>
    </location>
</feature>
<dbReference type="HAMAP" id="MF_01925">
    <property type="entry name" value="P5C_reductase"/>
    <property type="match status" value="1"/>
</dbReference>
<dbReference type="SUPFAM" id="SSF48452">
    <property type="entry name" value="TPR-like"/>
    <property type="match status" value="1"/>
</dbReference>
<dbReference type="Pfam" id="PF03807">
    <property type="entry name" value="F420_oxidored"/>
    <property type="match status" value="1"/>
</dbReference>
<keyword evidence="8" id="KW-1185">Reference proteome</keyword>
<dbReference type="Pfam" id="PF06041">
    <property type="entry name" value="DUF924"/>
    <property type="match status" value="1"/>
</dbReference>
<dbReference type="Gene3D" id="1.10.3730.10">
    <property type="entry name" value="ProC C-terminal domain-like"/>
    <property type="match status" value="1"/>
</dbReference>
<dbReference type="SUPFAM" id="SSF48179">
    <property type="entry name" value="6-phosphogluconate dehydrogenase C-terminal domain-like"/>
    <property type="match status" value="1"/>
</dbReference>
<dbReference type="AlphaFoldDB" id="A0A1H2MGZ8"/>
<dbReference type="InterPro" id="IPR029036">
    <property type="entry name" value="P5CR_dimer"/>
</dbReference>
<dbReference type="Proteomes" id="UP000198600">
    <property type="component" value="Chromosome I"/>
</dbReference>
<comment type="catalytic activity">
    <reaction evidence="4">
        <text>L-proline + NADP(+) = (S)-1-pyrroline-5-carboxylate + NADPH + 2 H(+)</text>
        <dbReference type="Rhea" id="RHEA:14109"/>
        <dbReference type="ChEBI" id="CHEBI:15378"/>
        <dbReference type="ChEBI" id="CHEBI:17388"/>
        <dbReference type="ChEBI" id="CHEBI:57783"/>
        <dbReference type="ChEBI" id="CHEBI:58349"/>
        <dbReference type="ChEBI" id="CHEBI:60039"/>
        <dbReference type="EC" id="1.5.1.2"/>
    </reaction>
</comment>
<dbReference type="Pfam" id="PF14748">
    <property type="entry name" value="P5CR_dimer"/>
    <property type="match status" value="1"/>
</dbReference>
<dbReference type="EC" id="1.5.1.2" evidence="4"/>
<keyword evidence="3 4" id="KW-0560">Oxidoreductase</keyword>
<keyword evidence="4" id="KW-0028">Amino-acid biosynthesis</keyword>
<dbReference type="Gene3D" id="1.20.58.320">
    <property type="entry name" value="TPR-like"/>
    <property type="match status" value="1"/>
</dbReference>
<feature type="domain" description="Pyrroline-5-carboxylate reductase catalytic N-terminal" evidence="5">
    <location>
        <begin position="5"/>
        <end position="95"/>
    </location>
</feature>
<dbReference type="InterPro" id="IPR010323">
    <property type="entry name" value="DUF924"/>
</dbReference>
<comment type="function">
    <text evidence="4">Catalyzes the reduction of 1-pyrroline-5-carboxylate (PCA) to L-proline.</text>
</comment>
<evidence type="ECO:0000256" key="4">
    <source>
        <dbReference type="HAMAP-Rule" id="MF_01925"/>
    </source>
</evidence>
<dbReference type="EMBL" id="LT629802">
    <property type="protein sequence ID" value="SDU92295.1"/>
    <property type="molecule type" value="Genomic_DNA"/>
</dbReference>
<name>A0A1H2MGZ8_9PSED</name>
<gene>
    <name evidence="4" type="primary">proC</name>
    <name evidence="7" type="ORF">SAMN05216202_1676</name>
</gene>
<evidence type="ECO:0000256" key="3">
    <source>
        <dbReference type="ARBA" id="ARBA00023002"/>
    </source>
</evidence>
<evidence type="ECO:0000259" key="5">
    <source>
        <dbReference type="Pfam" id="PF03807"/>
    </source>
</evidence>
<dbReference type="InterPro" id="IPR036291">
    <property type="entry name" value="NAD(P)-bd_dom_sf"/>
</dbReference>
<dbReference type="PANTHER" id="PTHR11645">
    <property type="entry name" value="PYRROLINE-5-CARBOXYLATE REDUCTASE"/>
    <property type="match status" value="1"/>
</dbReference>
<evidence type="ECO:0000259" key="6">
    <source>
        <dbReference type="Pfam" id="PF14748"/>
    </source>
</evidence>
<dbReference type="InterPro" id="IPR008927">
    <property type="entry name" value="6-PGluconate_DH-like_C_sf"/>
</dbReference>
<keyword evidence="4" id="KW-0641">Proline biosynthesis</keyword>
<comment type="subcellular location">
    <subcellularLocation>
        <location evidence="4">Cytoplasm</location>
    </subcellularLocation>
</comment>
<proteinExistence type="inferred from homology"/>
<dbReference type="SUPFAM" id="SSF51735">
    <property type="entry name" value="NAD(P)-binding Rossmann-fold domains"/>
    <property type="match status" value="1"/>
</dbReference>
<dbReference type="Gene3D" id="1.25.40.10">
    <property type="entry name" value="Tetratricopeptide repeat domain"/>
    <property type="match status" value="1"/>
</dbReference>
<keyword evidence="2 4" id="KW-0521">NADP</keyword>
<dbReference type="PANTHER" id="PTHR11645:SF0">
    <property type="entry name" value="PYRROLINE-5-CARBOXYLATE REDUCTASE 3"/>
    <property type="match status" value="1"/>
</dbReference>
<reference evidence="8" key="1">
    <citation type="submission" date="2016-10" db="EMBL/GenBank/DDBJ databases">
        <authorList>
            <person name="Varghese N."/>
            <person name="Submissions S."/>
        </authorList>
    </citation>
    <scope>NUCLEOTIDE SEQUENCE [LARGE SCALE GENOMIC DNA]</scope>
    <source>
        <strain evidence="8">LMG 2223</strain>
    </source>
</reference>
<comment type="similarity">
    <text evidence="1 4">Belongs to the pyrroline-5-carboxylate reductase family.</text>
</comment>
<protein>
    <recommendedName>
        <fullName evidence="4">Pyrroline-5-carboxylate reductase</fullName>
        <shortName evidence="4">P5C reductase</shortName>
        <shortName evidence="4">P5CR</shortName>
        <ecNumber evidence="4">1.5.1.2</ecNumber>
    </recommendedName>
    <alternativeName>
        <fullName evidence="4">PCA reductase</fullName>
    </alternativeName>
</protein>
<dbReference type="InterPro" id="IPR000304">
    <property type="entry name" value="Pyrroline-COOH_reductase"/>
</dbReference>
<dbReference type="InterPro" id="IPR011990">
    <property type="entry name" value="TPR-like_helical_dom_sf"/>
</dbReference>
<organism evidence="7 8">
    <name type="scientific">Pseudomonas mucidolens</name>
    <dbReference type="NCBI Taxonomy" id="46679"/>
    <lineage>
        <taxon>Bacteria</taxon>
        <taxon>Pseudomonadati</taxon>
        <taxon>Pseudomonadota</taxon>
        <taxon>Gammaproteobacteria</taxon>
        <taxon>Pseudomonadales</taxon>
        <taxon>Pseudomonadaceae</taxon>
        <taxon>Pseudomonas</taxon>
    </lineage>
</organism>
<comment type="pathway">
    <text evidence="4">Amino-acid biosynthesis; L-proline biosynthesis; L-proline from L-glutamate 5-semialdehyde: step 1/1.</text>
</comment>
<accession>A0A1H2MGZ8</accession>
<dbReference type="GO" id="GO:0055129">
    <property type="term" value="P:L-proline biosynthetic process"/>
    <property type="evidence" value="ECO:0007669"/>
    <property type="project" value="UniProtKB-UniRule"/>
</dbReference>
<dbReference type="GO" id="GO:0004735">
    <property type="term" value="F:pyrroline-5-carboxylate reductase activity"/>
    <property type="evidence" value="ECO:0007669"/>
    <property type="project" value="UniProtKB-UniRule"/>
</dbReference>
<dbReference type="Gene3D" id="3.40.50.720">
    <property type="entry name" value="NAD(P)-binding Rossmann-like Domain"/>
    <property type="match status" value="1"/>
</dbReference>
<dbReference type="InterPro" id="IPR028939">
    <property type="entry name" value="P5C_Rdtase_cat_N"/>
</dbReference>
<evidence type="ECO:0000313" key="8">
    <source>
        <dbReference type="Proteomes" id="UP000198600"/>
    </source>
</evidence>
<keyword evidence="4" id="KW-0963">Cytoplasm</keyword>
<comment type="catalytic activity">
    <reaction evidence="4">
        <text>L-proline + NAD(+) = (S)-1-pyrroline-5-carboxylate + NADH + 2 H(+)</text>
        <dbReference type="Rhea" id="RHEA:14105"/>
        <dbReference type="ChEBI" id="CHEBI:15378"/>
        <dbReference type="ChEBI" id="CHEBI:17388"/>
        <dbReference type="ChEBI" id="CHEBI:57540"/>
        <dbReference type="ChEBI" id="CHEBI:57945"/>
        <dbReference type="ChEBI" id="CHEBI:60039"/>
        <dbReference type="EC" id="1.5.1.2"/>
    </reaction>
</comment>
<evidence type="ECO:0000256" key="2">
    <source>
        <dbReference type="ARBA" id="ARBA00022857"/>
    </source>
</evidence>